<reference evidence="15" key="1">
    <citation type="submission" date="2022-11" db="UniProtKB">
        <authorList>
            <consortium name="WormBaseParasite"/>
        </authorList>
    </citation>
    <scope>IDENTIFICATION</scope>
</reference>
<dbReference type="Proteomes" id="UP000887566">
    <property type="component" value="Unplaced"/>
</dbReference>
<keyword evidence="4" id="KW-0963">Cytoplasm</keyword>
<protein>
    <recommendedName>
        <fullName evidence="13">Signal transducer and activator of transcription linker domain-containing protein</fullName>
    </recommendedName>
</protein>
<keyword evidence="11" id="KW-0539">Nucleus</keyword>
<dbReference type="Gene3D" id="3.30.505.10">
    <property type="entry name" value="SH2 domain"/>
    <property type="match status" value="1"/>
</dbReference>
<dbReference type="SUPFAM" id="SSF55550">
    <property type="entry name" value="SH2 domain"/>
    <property type="match status" value="1"/>
</dbReference>
<dbReference type="GO" id="GO:0005737">
    <property type="term" value="C:cytoplasm"/>
    <property type="evidence" value="ECO:0007669"/>
    <property type="project" value="UniProtKB-SubCell"/>
</dbReference>
<dbReference type="AlphaFoldDB" id="A0A914XPJ7"/>
<keyword evidence="9" id="KW-0010">Activator</keyword>
<keyword evidence="8" id="KW-0238">DNA-binding</keyword>
<evidence type="ECO:0000256" key="5">
    <source>
        <dbReference type="ARBA" id="ARBA00022553"/>
    </source>
</evidence>
<evidence type="ECO:0000256" key="7">
    <source>
        <dbReference type="ARBA" id="ARBA00023015"/>
    </source>
</evidence>
<evidence type="ECO:0000256" key="10">
    <source>
        <dbReference type="ARBA" id="ARBA00023163"/>
    </source>
</evidence>
<dbReference type="Gene3D" id="2.60.40.630">
    <property type="entry name" value="STAT transcription factor, DNA-binding domain"/>
    <property type="match status" value="1"/>
</dbReference>
<dbReference type="InterPro" id="IPR036860">
    <property type="entry name" value="SH2_dom_sf"/>
</dbReference>
<evidence type="ECO:0000259" key="13">
    <source>
        <dbReference type="Pfam" id="PF21354"/>
    </source>
</evidence>
<organism evidence="14 15">
    <name type="scientific">Plectus sambesii</name>
    <dbReference type="NCBI Taxonomy" id="2011161"/>
    <lineage>
        <taxon>Eukaryota</taxon>
        <taxon>Metazoa</taxon>
        <taxon>Ecdysozoa</taxon>
        <taxon>Nematoda</taxon>
        <taxon>Chromadorea</taxon>
        <taxon>Plectida</taxon>
        <taxon>Plectina</taxon>
        <taxon>Plectoidea</taxon>
        <taxon>Plectidae</taxon>
        <taxon>Plectus</taxon>
    </lineage>
</organism>
<dbReference type="WBParaSite" id="PSAMB.scaffold915size38668.g9626.t1">
    <property type="protein sequence ID" value="PSAMB.scaffold915size38668.g9626.t1"/>
    <property type="gene ID" value="PSAMB.scaffold915size38668.g9626"/>
</dbReference>
<dbReference type="PANTHER" id="PTHR11801">
    <property type="entry name" value="SIGNAL TRANSDUCER AND ACTIVATOR OF TRANSCRIPTION"/>
    <property type="match status" value="1"/>
</dbReference>
<evidence type="ECO:0000256" key="12">
    <source>
        <dbReference type="SAM" id="MobiDB-lite"/>
    </source>
</evidence>
<evidence type="ECO:0000256" key="3">
    <source>
        <dbReference type="ARBA" id="ARBA00005586"/>
    </source>
</evidence>
<feature type="region of interest" description="Disordered" evidence="12">
    <location>
        <begin position="205"/>
        <end position="232"/>
    </location>
</feature>
<evidence type="ECO:0000313" key="15">
    <source>
        <dbReference type="WBParaSite" id="PSAMB.scaffold915size38668.g9626.t1"/>
    </source>
</evidence>
<evidence type="ECO:0000256" key="2">
    <source>
        <dbReference type="ARBA" id="ARBA00004496"/>
    </source>
</evidence>
<evidence type="ECO:0000256" key="11">
    <source>
        <dbReference type="ARBA" id="ARBA00023242"/>
    </source>
</evidence>
<keyword evidence="5" id="KW-0597">Phosphoprotein</keyword>
<keyword evidence="14" id="KW-1185">Reference proteome</keyword>
<evidence type="ECO:0000256" key="1">
    <source>
        <dbReference type="ARBA" id="ARBA00004123"/>
    </source>
</evidence>
<dbReference type="Gene3D" id="1.10.238.10">
    <property type="entry name" value="EF-hand"/>
    <property type="match status" value="1"/>
</dbReference>
<dbReference type="SUPFAM" id="SSF49417">
    <property type="entry name" value="p53-like transcription factors"/>
    <property type="match status" value="1"/>
</dbReference>
<dbReference type="GO" id="GO:0003677">
    <property type="term" value="F:DNA binding"/>
    <property type="evidence" value="ECO:0007669"/>
    <property type="project" value="UniProtKB-KW"/>
</dbReference>
<dbReference type="GO" id="GO:0003700">
    <property type="term" value="F:DNA-binding transcription factor activity"/>
    <property type="evidence" value="ECO:0007669"/>
    <property type="project" value="InterPro"/>
</dbReference>
<dbReference type="InterPro" id="IPR001217">
    <property type="entry name" value="STAT"/>
</dbReference>
<dbReference type="InterPro" id="IPR008967">
    <property type="entry name" value="p53-like_TF_DNA-bd_sf"/>
</dbReference>
<dbReference type="InterPro" id="IPR048988">
    <property type="entry name" value="STAT_linker"/>
</dbReference>
<dbReference type="GO" id="GO:0005634">
    <property type="term" value="C:nucleus"/>
    <property type="evidence" value="ECO:0007669"/>
    <property type="project" value="UniProtKB-SubCell"/>
</dbReference>
<evidence type="ECO:0000313" key="14">
    <source>
        <dbReference type="Proteomes" id="UP000887566"/>
    </source>
</evidence>
<comment type="subcellular location">
    <subcellularLocation>
        <location evidence="2">Cytoplasm</location>
    </subcellularLocation>
    <subcellularLocation>
        <location evidence="1">Nucleus</location>
    </subcellularLocation>
</comment>
<dbReference type="Pfam" id="PF21354">
    <property type="entry name" value="STAT_linker"/>
    <property type="match status" value="1"/>
</dbReference>
<keyword evidence="7" id="KW-0805">Transcription regulation</keyword>
<evidence type="ECO:0000256" key="8">
    <source>
        <dbReference type="ARBA" id="ARBA00023125"/>
    </source>
</evidence>
<evidence type="ECO:0000256" key="9">
    <source>
        <dbReference type="ARBA" id="ARBA00023159"/>
    </source>
</evidence>
<evidence type="ECO:0000256" key="4">
    <source>
        <dbReference type="ARBA" id="ARBA00022490"/>
    </source>
</evidence>
<feature type="compositionally biased region" description="Basic and acidic residues" evidence="12">
    <location>
        <begin position="205"/>
        <end position="218"/>
    </location>
</feature>
<accession>A0A914XPJ7</accession>
<keyword evidence="10" id="KW-0804">Transcription</keyword>
<dbReference type="GO" id="GO:0007165">
    <property type="term" value="P:signal transduction"/>
    <property type="evidence" value="ECO:0007669"/>
    <property type="project" value="InterPro"/>
</dbReference>
<feature type="domain" description="Signal transducer and activator of transcription linker" evidence="13">
    <location>
        <begin position="326"/>
        <end position="400"/>
    </location>
</feature>
<evidence type="ECO:0000256" key="6">
    <source>
        <dbReference type="ARBA" id="ARBA00022999"/>
    </source>
</evidence>
<comment type="similarity">
    <text evidence="3">Belongs to the transcription factor STAT family.</text>
</comment>
<proteinExistence type="inferred from homology"/>
<dbReference type="InterPro" id="IPR012345">
    <property type="entry name" value="STAT_TF_DNA-bd_N"/>
</dbReference>
<name>A0A914XPJ7_9BILA</name>
<sequence>MSFGWAEIFPVETIEHLNGLAANHNFPELLHILTILEQDLITALKSLHEKNDQISKDIGELKRQQKLIQIGENNEKKIEQLVQTITQRFPEIFSDVANLIKFVSRLQEEVLQSSHLHGSGLNLSSKIQDILSKLQQVRSELISNALIVKKQPEPVLIKGEPFETEVCLLFTAKVPSAQVRCRIIPEQDVKSALVSNTVHPQFDHIVHNDNSFDNKEREPDENDGALASRHDQENEQRLVSFKIYEQLDSIEDNNIRPLAEEWDATMTTEHKWVILYEIVDSADLRELIGCDDSVWTISLPIALIPDSNQLLDAHGAIVWDRAFGSQEEVEWSELSELLRRLFANLIRSNERPLERPLNGSDLEYLRNKLNSGTDSCSYTLFAKTEVHGPDGNKFSFWNYFISVCKVIRRTLLNYWNRGLIMGFISVEESECKLGQWTEPAFLLRFSDETPGSLDFVCSRKSSNGLELETECIQLKEEKTLADAVRDSDKMQNIQYFCYKGCGLRNKQEILDLDSNKEALINSPVEKRNGDTQINPVTVIDGAIYDKDFQIE</sequence>
<keyword evidence="6" id="KW-0727">SH2 domain</keyword>